<sequence>MLSTTFTLSAALVAVVVSTLISNTVGVWTCPSGREPYCCSSYTQAQGTDNTWIGKGCTPAPRNSNCSDNHQVECCMVLGDNISHYCDFHAEGYGVDKPEK</sequence>
<feature type="signal peptide" evidence="1">
    <location>
        <begin position="1"/>
        <end position="26"/>
    </location>
</feature>
<evidence type="ECO:0000313" key="2">
    <source>
        <dbReference type="EMBL" id="PGH26502.1"/>
    </source>
</evidence>
<name>A0A2B7Z0A2_POLH7</name>
<keyword evidence="3" id="KW-1185">Reference proteome</keyword>
<protein>
    <recommendedName>
        <fullName evidence="4">Hydrophobin</fullName>
    </recommendedName>
</protein>
<keyword evidence="1" id="KW-0732">Signal</keyword>
<organism evidence="2 3">
    <name type="scientific">Polytolypa hystricis (strain UAMH7299)</name>
    <dbReference type="NCBI Taxonomy" id="1447883"/>
    <lineage>
        <taxon>Eukaryota</taxon>
        <taxon>Fungi</taxon>
        <taxon>Dikarya</taxon>
        <taxon>Ascomycota</taxon>
        <taxon>Pezizomycotina</taxon>
        <taxon>Eurotiomycetes</taxon>
        <taxon>Eurotiomycetidae</taxon>
        <taxon>Onygenales</taxon>
        <taxon>Onygenales incertae sedis</taxon>
        <taxon>Polytolypa</taxon>
    </lineage>
</organism>
<dbReference type="EMBL" id="PDNA01000016">
    <property type="protein sequence ID" value="PGH26502.1"/>
    <property type="molecule type" value="Genomic_DNA"/>
</dbReference>
<evidence type="ECO:0000313" key="3">
    <source>
        <dbReference type="Proteomes" id="UP000224634"/>
    </source>
</evidence>
<accession>A0A2B7Z0A2</accession>
<evidence type="ECO:0000256" key="1">
    <source>
        <dbReference type="SAM" id="SignalP"/>
    </source>
</evidence>
<dbReference type="AlphaFoldDB" id="A0A2B7Z0A2"/>
<proteinExistence type="predicted"/>
<gene>
    <name evidence="2" type="ORF">AJ80_01816</name>
</gene>
<feature type="chain" id="PRO_5013197038" description="Hydrophobin" evidence="1">
    <location>
        <begin position="27"/>
        <end position="100"/>
    </location>
</feature>
<comment type="caution">
    <text evidence="2">The sequence shown here is derived from an EMBL/GenBank/DDBJ whole genome shotgun (WGS) entry which is preliminary data.</text>
</comment>
<evidence type="ECO:0008006" key="4">
    <source>
        <dbReference type="Google" id="ProtNLM"/>
    </source>
</evidence>
<dbReference type="Proteomes" id="UP000224634">
    <property type="component" value="Unassembled WGS sequence"/>
</dbReference>
<reference evidence="2 3" key="1">
    <citation type="submission" date="2017-10" db="EMBL/GenBank/DDBJ databases">
        <title>Comparative genomics in systemic dimorphic fungi from Ajellomycetaceae.</title>
        <authorList>
            <person name="Munoz J.F."/>
            <person name="Mcewen J.G."/>
            <person name="Clay O.K."/>
            <person name="Cuomo C.A."/>
        </authorList>
    </citation>
    <scope>NUCLEOTIDE SEQUENCE [LARGE SCALE GENOMIC DNA]</scope>
    <source>
        <strain evidence="2 3">UAMH7299</strain>
    </source>
</reference>